<dbReference type="AlphaFoldDB" id="A0A9P6EJ23"/>
<proteinExistence type="predicted"/>
<evidence type="ECO:0000313" key="1">
    <source>
        <dbReference type="EMBL" id="KAF9529810.1"/>
    </source>
</evidence>
<sequence length="391" mass="44744">MSLLQLPAELVDAVLSYLWAEEDRVSLWECSLTCKALVSPAQAYIFRNLKLTMPSPDVPAILEYRVHIRPLIQHLELVELHKPWIQRDKTTHRTFELLSSYITSLKIFQRRQDIDRPRFELSCLSQLKSLEKIFLSEELRGGNFGKPMHGDVALITLLNHFPNLRAIDFHSCLVPNQIIDKSSQKAPPIFHLEALKIRLCQDSFTLNWLIPATASLRNLHFRVPPAEEQPIFWDILERVIEVSAGSLEHLTIRDVDLILEANRKSLMTKIHLHGAALRSMSLVIGTVGVEAVHQLSFIAHCLHTIETLPQLRHLTLGLYGRVKLEDIYPNDLETLLVGNNFPVLCNVDICPSLVLLNLAERSSPDVFFAAFPQLVQRRMLSVRFTGEFDWH</sequence>
<gene>
    <name evidence="1" type="ORF">CPB83DRAFT_254539</name>
</gene>
<evidence type="ECO:0008006" key="3">
    <source>
        <dbReference type="Google" id="ProtNLM"/>
    </source>
</evidence>
<dbReference type="SUPFAM" id="SSF52047">
    <property type="entry name" value="RNI-like"/>
    <property type="match status" value="1"/>
</dbReference>
<dbReference type="OrthoDB" id="2745898at2759"/>
<dbReference type="EMBL" id="MU157844">
    <property type="protein sequence ID" value="KAF9529810.1"/>
    <property type="molecule type" value="Genomic_DNA"/>
</dbReference>
<evidence type="ECO:0000313" key="2">
    <source>
        <dbReference type="Proteomes" id="UP000807306"/>
    </source>
</evidence>
<reference evidence="1" key="1">
    <citation type="submission" date="2020-11" db="EMBL/GenBank/DDBJ databases">
        <authorList>
            <consortium name="DOE Joint Genome Institute"/>
            <person name="Ahrendt S."/>
            <person name="Riley R."/>
            <person name="Andreopoulos W."/>
            <person name="Labutti K."/>
            <person name="Pangilinan J."/>
            <person name="Ruiz-Duenas F.J."/>
            <person name="Barrasa J.M."/>
            <person name="Sanchez-Garcia M."/>
            <person name="Camarero S."/>
            <person name="Miyauchi S."/>
            <person name="Serrano A."/>
            <person name="Linde D."/>
            <person name="Babiker R."/>
            <person name="Drula E."/>
            <person name="Ayuso-Fernandez I."/>
            <person name="Pacheco R."/>
            <person name="Padilla G."/>
            <person name="Ferreira P."/>
            <person name="Barriuso J."/>
            <person name="Kellner H."/>
            <person name="Castanera R."/>
            <person name="Alfaro M."/>
            <person name="Ramirez L."/>
            <person name="Pisabarro A.G."/>
            <person name="Kuo A."/>
            <person name="Tritt A."/>
            <person name="Lipzen A."/>
            <person name="He G."/>
            <person name="Yan M."/>
            <person name="Ng V."/>
            <person name="Cullen D."/>
            <person name="Martin F."/>
            <person name="Rosso M.-N."/>
            <person name="Henrissat B."/>
            <person name="Hibbett D."/>
            <person name="Martinez A.T."/>
            <person name="Grigoriev I.V."/>
        </authorList>
    </citation>
    <scope>NUCLEOTIDE SEQUENCE</scope>
    <source>
        <strain evidence="1">CBS 506.95</strain>
    </source>
</reference>
<dbReference type="Proteomes" id="UP000807306">
    <property type="component" value="Unassembled WGS sequence"/>
</dbReference>
<name>A0A9P6EJ23_9AGAR</name>
<dbReference type="Gene3D" id="3.80.10.10">
    <property type="entry name" value="Ribonuclease Inhibitor"/>
    <property type="match status" value="1"/>
</dbReference>
<organism evidence="1 2">
    <name type="scientific">Crepidotus variabilis</name>
    <dbReference type="NCBI Taxonomy" id="179855"/>
    <lineage>
        <taxon>Eukaryota</taxon>
        <taxon>Fungi</taxon>
        <taxon>Dikarya</taxon>
        <taxon>Basidiomycota</taxon>
        <taxon>Agaricomycotina</taxon>
        <taxon>Agaricomycetes</taxon>
        <taxon>Agaricomycetidae</taxon>
        <taxon>Agaricales</taxon>
        <taxon>Agaricineae</taxon>
        <taxon>Crepidotaceae</taxon>
        <taxon>Crepidotus</taxon>
    </lineage>
</organism>
<comment type="caution">
    <text evidence="1">The sequence shown here is derived from an EMBL/GenBank/DDBJ whole genome shotgun (WGS) entry which is preliminary data.</text>
</comment>
<dbReference type="InterPro" id="IPR032675">
    <property type="entry name" value="LRR_dom_sf"/>
</dbReference>
<protein>
    <recommendedName>
        <fullName evidence="3">F-box domain-containing protein</fullName>
    </recommendedName>
</protein>
<accession>A0A9P6EJ23</accession>
<keyword evidence="2" id="KW-1185">Reference proteome</keyword>